<dbReference type="InterPro" id="IPR053158">
    <property type="entry name" value="CapK_Type1_Caps_Biosynth"/>
</dbReference>
<gene>
    <name evidence="1" type="ORF">E2556_02080</name>
</gene>
<dbReference type="Gene3D" id="3.40.50.12780">
    <property type="entry name" value="N-terminal domain of ligase-like"/>
    <property type="match status" value="1"/>
</dbReference>
<dbReference type="GO" id="GO:0016874">
    <property type="term" value="F:ligase activity"/>
    <property type="evidence" value="ECO:0007669"/>
    <property type="project" value="UniProtKB-KW"/>
</dbReference>
<dbReference type="PANTHER" id="PTHR36932">
    <property type="entry name" value="CAPSULAR POLYSACCHARIDE BIOSYNTHESIS PROTEIN"/>
    <property type="match status" value="1"/>
</dbReference>
<evidence type="ECO:0000313" key="1">
    <source>
        <dbReference type="EMBL" id="TGA80430.1"/>
    </source>
</evidence>
<dbReference type="SUPFAM" id="SSF56801">
    <property type="entry name" value="Acetyl-CoA synthetase-like"/>
    <property type="match status" value="1"/>
</dbReference>
<protein>
    <submittedName>
        <fullName evidence="1">Phenylacetate--CoA ligase family protein</fullName>
    </submittedName>
</protein>
<dbReference type="EMBL" id="SRJF01000002">
    <property type="protein sequence ID" value="TGA80430.1"/>
    <property type="molecule type" value="Genomic_DNA"/>
</dbReference>
<proteinExistence type="predicted"/>
<dbReference type="PANTHER" id="PTHR36932:SF1">
    <property type="entry name" value="CAPSULAR POLYSACCHARIDE BIOSYNTHESIS PROTEIN"/>
    <property type="match status" value="1"/>
</dbReference>
<keyword evidence="2" id="KW-1185">Reference proteome</keyword>
<organism evidence="1 2">
    <name type="scientific">Staphylococcus croceilyticus</name>
    <dbReference type="NCBI Taxonomy" id="319942"/>
    <lineage>
        <taxon>Bacteria</taxon>
        <taxon>Bacillati</taxon>
        <taxon>Bacillota</taxon>
        <taxon>Bacilli</taxon>
        <taxon>Bacillales</taxon>
        <taxon>Staphylococcaceae</taxon>
        <taxon>Staphylococcus</taxon>
    </lineage>
</organism>
<keyword evidence="1" id="KW-0436">Ligase</keyword>
<dbReference type="RefSeq" id="WP_103328637.1">
    <property type="nucleotide sequence ID" value="NZ_PPRD01000014.1"/>
</dbReference>
<comment type="caution">
    <text evidence="1">The sequence shown here is derived from an EMBL/GenBank/DDBJ whole genome shotgun (WGS) entry which is preliminary data.</text>
</comment>
<accession>A0ABY2KIS6</accession>
<dbReference type="Proteomes" id="UP000298482">
    <property type="component" value="Unassembled WGS sequence"/>
</dbReference>
<dbReference type="InterPro" id="IPR042099">
    <property type="entry name" value="ANL_N_sf"/>
</dbReference>
<sequence>MLQFIYEHAPIALQNIMVSVQGKLFEKQRYTSHYYKELEKLRNCDKPYELQEERMREFYRLIKNNSEYYKEKLSEFNDEIDLSNLEKYPLLTKEDVRTNVEEILTKDKIDLITLGTGGSTGKSLKVYSSPYDMSRKIAYLDYFKEQHGVYKGMRRVSVGGRKIIPQNQSEKIFWRFNEPLNQLMISAYHAEGENLKYYVRKLNEFKPQTLDGFPTVIHRIAKYILERNIELNFKPIAIFPTAEALTTEMRNDIEKAFKCPVRNQYASSEGSPFITENKEGEYEIGAMSGYFELKKVEDKIYELIVTGFYTTTTPLFRYKIGDSVELFEELPENYTQKDIKIKRIIGRNNDFLKSSERGIITNVYLSTAIRELGNSIIDSQFVQNELDLIEVNLVVSDNSDKQKLKAKLEKQLRARFGNKTQFNYNFVDNIERTNGGKKRFMINNLK</sequence>
<reference evidence="1 2" key="1">
    <citation type="submission" date="2019-04" db="EMBL/GenBank/DDBJ databases">
        <title>Genomic characterization of Staphylococcus petrasii strains.</title>
        <authorList>
            <person name="Vrbovska V."/>
            <person name="Kovarovic V."/>
            <person name="Maslanova I."/>
            <person name="Indrakova A."/>
            <person name="Petras P."/>
            <person name="Sedo O."/>
            <person name="Svec P."/>
            <person name="Fisarova L."/>
            <person name="Sedlacek I."/>
            <person name="Doskar J."/>
            <person name="Pantucek R."/>
        </authorList>
    </citation>
    <scope>NUCLEOTIDE SEQUENCE [LARGE SCALE GENOMIC DNA]</scope>
    <source>
        <strain evidence="1 2">CCM 8421</strain>
    </source>
</reference>
<name>A0ABY2KIS6_9STAP</name>
<evidence type="ECO:0000313" key="2">
    <source>
        <dbReference type="Proteomes" id="UP000298482"/>
    </source>
</evidence>